<reference evidence="1" key="1">
    <citation type="submission" date="2019-11" db="EMBL/GenBank/DDBJ databases">
        <title>Nori genome reveals adaptations in red seaweeds to the harsh intertidal environment.</title>
        <authorList>
            <person name="Wang D."/>
            <person name="Mao Y."/>
        </authorList>
    </citation>
    <scope>NUCLEOTIDE SEQUENCE</scope>
    <source>
        <tissue evidence="1">Gametophyte</tissue>
    </source>
</reference>
<keyword evidence="2" id="KW-1185">Reference proteome</keyword>
<name>A0ACC3BUE0_PYRYE</name>
<accession>A0ACC3BUE0</accession>
<sequence length="887" mass="93334">MPRRGSPEDEDEVAPSSAAAAAGQSMPGAARDAVSGTTPRRRSHMAPRARRIPLGTSPAAAETGSLSRSVGRYGAAGGDDDSTDDEPSSGEEEDGDEDGESASDSDLTDADTLPTASMASSGGSGLSWFGLPPPQLASSLDWRNRTPVGRREPPPPPPAVRVAPPAPPRLYRGKRSRGRRSGPLSTPPVPSPLADAAGTLHAADASALSPARRMERAAQHHVSPPAAALLPRPVSSTRALRPSRGARKSGRKPPLAGEDDDVSRVTPLPAAAAGAYSTGGSDYDGEAAAWQSSMRGGRTGEGDSSAMAAAAAAASAGDFAVGGRSKHGGSRRAKARAAAAAAKAVAVAASKKKRTFWQKLGKTTRQWKTLGKAPRELWIIFALKFAQSYSYFSFALVLTLFLSQEHGVSDTAAGWTYGAYGVMSTFFGLIGGWAIDYLGVRLSLVLGAVLGSVARFILAFSGSRRTAMLVLYTLLPMSDACGIPIMTIGVKRFTNSANRTYAFSFFYSMMNLAALTAGPLVDAARSLAGDGVSYSGNILWWHDVDIQLSPLRLVVFSGGLATLLMLTVVFMGIREVEVGEDGEVREFVPNRDTPMEQTLGVLQSEAFWRLSLFTFLLVGVRLVFRHMDATMPKYMVRTFGPSAPFGLVYSINPFLIIFLVPIVGLLTRHVDSYTMILVGACISGVSPFWMALGASYWFMILFMFTLSVGEAIYSPRVYEYTMNVSSRGSEGLFSSLASAPLFSVKLVVGAMSGVLLSDYCPSYGSCDGRHLWSIVGATSLLSPILMIFLRSCIESRESEDRGDVEDAPARVAAAKAKGKAKAAATAAPAGSGSSRAPAVPEALALLPRSRDYLPPTAGTGRVGGAAAAQGKAVVAQKSRPMAIPDEP</sequence>
<protein>
    <submittedName>
        <fullName evidence="1">Uncharacterized protein</fullName>
    </submittedName>
</protein>
<evidence type="ECO:0000313" key="1">
    <source>
        <dbReference type="EMBL" id="KAK1861183.1"/>
    </source>
</evidence>
<evidence type="ECO:0000313" key="2">
    <source>
        <dbReference type="Proteomes" id="UP000798662"/>
    </source>
</evidence>
<gene>
    <name evidence="1" type="ORF">I4F81_003767</name>
</gene>
<dbReference type="Proteomes" id="UP000798662">
    <property type="component" value="Chromosome 1"/>
</dbReference>
<organism evidence="1 2">
    <name type="scientific">Pyropia yezoensis</name>
    <name type="common">Susabi-nori</name>
    <name type="synonym">Porphyra yezoensis</name>
    <dbReference type="NCBI Taxonomy" id="2788"/>
    <lineage>
        <taxon>Eukaryota</taxon>
        <taxon>Rhodophyta</taxon>
        <taxon>Bangiophyceae</taxon>
        <taxon>Bangiales</taxon>
        <taxon>Bangiaceae</taxon>
        <taxon>Pyropia</taxon>
    </lineage>
</organism>
<proteinExistence type="predicted"/>
<dbReference type="EMBL" id="CM020618">
    <property type="protein sequence ID" value="KAK1861183.1"/>
    <property type="molecule type" value="Genomic_DNA"/>
</dbReference>
<comment type="caution">
    <text evidence="1">The sequence shown here is derived from an EMBL/GenBank/DDBJ whole genome shotgun (WGS) entry which is preliminary data.</text>
</comment>